<dbReference type="GO" id="GO:0051015">
    <property type="term" value="F:actin filament binding"/>
    <property type="evidence" value="ECO:0007669"/>
    <property type="project" value="TreeGrafter"/>
</dbReference>
<reference evidence="4" key="1">
    <citation type="submission" date="2025-08" db="UniProtKB">
        <authorList>
            <consortium name="Ensembl"/>
        </authorList>
    </citation>
    <scope>IDENTIFICATION</scope>
</reference>
<feature type="domain" description="FH2" evidence="3">
    <location>
        <begin position="1"/>
        <end position="171"/>
    </location>
</feature>
<dbReference type="PANTHER" id="PTHR45920:SF7">
    <property type="entry name" value="FORMIN-G"/>
    <property type="match status" value="1"/>
</dbReference>
<sequence>PLLCRTTAEVFCHTLSHIICVILTREQCIFPLPDPQDLFQASQLKFDDFQKDLRKMKKDLRACETEAAKVYQLSLEEHLQPFKDNMEQFISQAKIDQENEEKSLTEAHKSFLETTAYFCMKPKMGEKEVSPHSFFSIWHEFSSDFKDFWKKENKLILQERVKEAEEVCRQKKGKSLYNIRPKHDSGIVSKNSSNTSVYITCSTFFSLHFIGGLFLMYVLVLGWFFGCFL</sequence>
<dbReference type="GO" id="GO:0005737">
    <property type="term" value="C:cytoplasm"/>
    <property type="evidence" value="ECO:0007669"/>
    <property type="project" value="TreeGrafter"/>
</dbReference>
<dbReference type="GO" id="GO:0005884">
    <property type="term" value="C:actin filament"/>
    <property type="evidence" value="ECO:0007669"/>
    <property type="project" value="InterPro"/>
</dbReference>
<dbReference type="Pfam" id="PF02181">
    <property type="entry name" value="FH2"/>
    <property type="match status" value="1"/>
</dbReference>
<keyword evidence="2" id="KW-0472">Membrane</keyword>
<protein>
    <recommendedName>
        <fullName evidence="3">FH2 domain-containing protein</fullName>
    </recommendedName>
</protein>
<proteinExistence type="inferred from homology"/>
<dbReference type="Ensembl" id="ENSZLMT00000005900.1">
    <property type="protein sequence ID" value="ENSZLMP00000005722.1"/>
    <property type="gene ID" value="ENSZLMG00000004047.1"/>
</dbReference>
<dbReference type="InterPro" id="IPR001265">
    <property type="entry name" value="Formin_Cappuccino_subfam"/>
</dbReference>
<dbReference type="InterPro" id="IPR042201">
    <property type="entry name" value="FH2_Formin_sf"/>
</dbReference>
<feature type="transmembrane region" description="Helical" evidence="2">
    <location>
        <begin position="204"/>
        <end position="228"/>
    </location>
</feature>
<dbReference type="PANTHER" id="PTHR45920">
    <property type="entry name" value="FORMIN HOMOLOGY 2 DOMAIN CONTAINING, ISOFORM I"/>
    <property type="match status" value="1"/>
</dbReference>
<dbReference type="Proteomes" id="UP000694401">
    <property type="component" value="Unassembled WGS sequence"/>
</dbReference>
<name>A0A8D2NW08_ZOSLA</name>
<dbReference type="PROSITE" id="PS51444">
    <property type="entry name" value="FH2"/>
    <property type="match status" value="1"/>
</dbReference>
<organism evidence="4 5">
    <name type="scientific">Zosterops lateralis melanops</name>
    <dbReference type="NCBI Taxonomy" id="1220523"/>
    <lineage>
        <taxon>Eukaryota</taxon>
        <taxon>Metazoa</taxon>
        <taxon>Chordata</taxon>
        <taxon>Craniata</taxon>
        <taxon>Vertebrata</taxon>
        <taxon>Euteleostomi</taxon>
        <taxon>Archelosauria</taxon>
        <taxon>Archosauria</taxon>
        <taxon>Dinosauria</taxon>
        <taxon>Saurischia</taxon>
        <taxon>Theropoda</taxon>
        <taxon>Coelurosauria</taxon>
        <taxon>Aves</taxon>
        <taxon>Neognathae</taxon>
        <taxon>Neoaves</taxon>
        <taxon>Telluraves</taxon>
        <taxon>Australaves</taxon>
        <taxon>Passeriformes</taxon>
        <taxon>Sylvioidea</taxon>
        <taxon>Zosteropidae</taxon>
        <taxon>Zosterops</taxon>
    </lineage>
</organism>
<dbReference type="GO" id="GO:0008017">
    <property type="term" value="F:microtubule binding"/>
    <property type="evidence" value="ECO:0007669"/>
    <property type="project" value="InterPro"/>
</dbReference>
<dbReference type="GO" id="GO:0030866">
    <property type="term" value="P:cortical actin cytoskeleton organization"/>
    <property type="evidence" value="ECO:0007669"/>
    <property type="project" value="TreeGrafter"/>
</dbReference>
<dbReference type="AlphaFoldDB" id="A0A8D2NW08"/>
<evidence type="ECO:0000256" key="2">
    <source>
        <dbReference type="SAM" id="Phobius"/>
    </source>
</evidence>
<keyword evidence="2" id="KW-1133">Transmembrane helix</keyword>
<evidence type="ECO:0000256" key="1">
    <source>
        <dbReference type="ARBA" id="ARBA00005271"/>
    </source>
</evidence>
<reference evidence="4" key="2">
    <citation type="submission" date="2025-09" db="UniProtKB">
        <authorList>
            <consortium name="Ensembl"/>
        </authorList>
    </citation>
    <scope>IDENTIFICATION</scope>
</reference>
<dbReference type="GO" id="GO:0045010">
    <property type="term" value="P:actin nucleation"/>
    <property type="evidence" value="ECO:0007669"/>
    <property type="project" value="InterPro"/>
</dbReference>
<dbReference type="Gene3D" id="1.20.58.2220">
    <property type="entry name" value="Formin, FH2 domain"/>
    <property type="match status" value="1"/>
</dbReference>
<dbReference type="PRINTS" id="PR00828">
    <property type="entry name" value="FORMIN"/>
</dbReference>
<evidence type="ECO:0000259" key="3">
    <source>
        <dbReference type="PROSITE" id="PS51444"/>
    </source>
</evidence>
<comment type="similarity">
    <text evidence="1">Belongs to the formin homology family. Cappuccino subfamily.</text>
</comment>
<accession>A0A8D2NW08</accession>
<keyword evidence="5" id="KW-1185">Reference proteome</keyword>
<evidence type="ECO:0000313" key="5">
    <source>
        <dbReference type="Proteomes" id="UP000694401"/>
    </source>
</evidence>
<dbReference type="SUPFAM" id="SSF101447">
    <property type="entry name" value="Formin homology 2 domain (FH2 domain)"/>
    <property type="match status" value="1"/>
</dbReference>
<evidence type="ECO:0000313" key="4">
    <source>
        <dbReference type="Ensembl" id="ENSZLMP00000005722.1"/>
    </source>
</evidence>
<keyword evidence="2" id="KW-0812">Transmembrane</keyword>
<dbReference type="InterPro" id="IPR015425">
    <property type="entry name" value="FH2_Formin"/>
</dbReference>